<proteinExistence type="predicted"/>
<dbReference type="RefSeq" id="XP_023629053.1">
    <property type="nucleotide sequence ID" value="XM_023773285.1"/>
</dbReference>
<dbReference type="GeneID" id="35603134"/>
<dbReference type="Proteomes" id="UP000225277">
    <property type="component" value="Unassembled WGS sequence"/>
</dbReference>
<organism evidence="1 2">
    <name type="scientific">Ramularia collo-cygni</name>
    <dbReference type="NCBI Taxonomy" id="112498"/>
    <lineage>
        <taxon>Eukaryota</taxon>
        <taxon>Fungi</taxon>
        <taxon>Dikarya</taxon>
        <taxon>Ascomycota</taxon>
        <taxon>Pezizomycotina</taxon>
        <taxon>Dothideomycetes</taxon>
        <taxon>Dothideomycetidae</taxon>
        <taxon>Mycosphaerellales</taxon>
        <taxon>Mycosphaerellaceae</taxon>
        <taxon>Ramularia</taxon>
    </lineage>
</organism>
<sequence length="90" mass="9783">MACQTCDDMEQEHAALVRLLLEKDEELRRSQGEVVHLDRLLERERLISAGMAVTLAEAEAENDLLAREVAALHAAAAAAANTTTTTNNNP</sequence>
<dbReference type="EMBL" id="FJUY01000013">
    <property type="protein sequence ID" value="CZT22164.1"/>
    <property type="molecule type" value="Genomic_DNA"/>
</dbReference>
<protein>
    <submittedName>
        <fullName evidence="1">Uncharacterized protein</fullName>
    </submittedName>
</protein>
<dbReference type="AlphaFoldDB" id="A0A2D3VGW0"/>
<evidence type="ECO:0000313" key="1">
    <source>
        <dbReference type="EMBL" id="CZT22164.1"/>
    </source>
</evidence>
<reference evidence="1 2" key="1">
    <citation type="submission" date="2016-03" db="EMBL/GenBank/DDBJ databases">
        <authorList>
            <person name="Ploux O."/>
        </authorList>
    </citation>
    <scope>NUCLEOTIDE SEQUENCE [LARGE SCALE GENOMIC DNA]</scope>
    <source>
        <strain evidence="1 2">URUG2</strain>
    </source>
</reference>
<keyword evidence="2" id="KW-1185">Reference proteome</keyword>
<name>A0A2D3VGW0_9PEZI</name>
<accession>A0A2D3VGW0</accession>
<evidence type="ECO:0000313" key="2">
    <source>
        <dbReference type="Proteomes" id="UP000225277"/>
    </source>
</evidence>
<gene>
    <name evidence="1" type="ORF">RCC_08033</name>
</gene>